<comment type="caution">
    <text evidence="5">The sequence shown here is derived from an EMBL/GenBank/DDBJ whole genome shotgun (WGS) entry which is preliminary data.</text>
</comment>
<sequence length="605" mass="68363">MDSFMEQPQTSGHATPAPHIPTSQDNSLSNWNSLEVNDSQIDRILTFMGDLLDSQIRRLSRSKRDQIMISMRERLQVDLEGNLGHKGNSHSTLCEKFQMSVEELLEYIPMASSHSQMVVRLGARLGCDFDDVESVIEGKLAIVTELENRLKVLRSEVKQEALRSAKREEALLARIKRHQDLGDSLPGPSQAEPMFMETPTGPDVRRRDESWRAVREQYRSLKKLSVEDNLRDAPRCHAKGTEWRECRQRKSRCSSSTSLRSSPSTSTIGGSVLVMSGNNGNDHSERATADIFSMFREVFKAQSVASVPNYTGKNSLSDFLRALEVKFPPTVWQDADRRDILINHLEGTAKAVYRTLPRSVREGSFKDLVGALELARKNPCDRLKNIREWDTLSKRSDESVVEFCCRMEDLSRRIHPSCEWDFIRGSKLYSCLESWQDSYHMLAALDAPEGKVYEAVKKVARRLEKLQEDVATHTNDFHDRTSKLSDYHKKARYEGGRPSTRNKCFESTDKGAVRCFSCGEVGHIASKCGRTMSGSGERSDQRGSNAVGGITPADDVEGWCRTVRANSAKTHLRKPWENYVFAAQMLAKDQDYDASQDVIVTKQGP</sequence>
<dbReference type="InterPro" id="IPR001878">
    <property type="entry name" value="Znf_CCHC"/>
</dbReference>
<evidence type="ECO:0000259" key="4">
    <source>
        <dbReference type="PROSITE" id="PS50158"/>
    </source>
</evidence>
<organism evidence="5 6">
    <name type="scientific">Cylicocyclus nassatus</name>
    <name type="common">Nematode worm</name>
    <dbReference type="NCBI Taxonomy" id="53992"/>
    <lineage>
        <taxon>Eukaryota</taxon>
        <taxon>Metazoa</taxon>
        <taxon>Ecdysozoa</taxon>
        <taxon>Nematoda</taxon>
        <taxon>Chromadorea</taxon>
        <taxon>Rhabditida</taxon>
        <taxon>Rhabditina</taxon>
        <taxon>Rhabditomorpha</taxon>
        <taxon>Strongyloidea</taxon>
        <taxon>Strongylidae</taxon>
        <taxon>Cylicocyclus</taxon>
    </lineage>
</organism>
<dbReference type="Pfam" id="PF00098">
    <property type="entry name" value="zf-CCHC"/>
    <property type="match status" value="1"/>
</dbReference>
<dbReference type="GO" id="GO:0003676">
    <property type="term" value="F:nucleic acid binding"/>
    <property type="evidence" value="ECO:0007669"/>
    <property type="project" value="InterPro"/>
</dbReference>
<feature type="domain" description="CCHC-type" evidence="4">
    <location>
        <begin position="514"/>
        <end position="528"/>
    </location>
</feature>
<dbReference type="PROSITE" id="PS50158">
    <property type="entry name" value="ZF_CCHC"/>
    <property type="match status" value="1"/>
</dbReference>
<dbReference type="AlphaFoldDB" id="A0AA36DM94"/>
<gene>
    <name evidence="5" type="ORF">CYNAS_LOCUS570</name>
</gene>
<feature type="region of interest" description="Disordered" evidence="3">
    <location>
        <begin position="180"/>
        <end position="209"/>
    </location>
</feature>
<evidence type="ECO:0000313" key="6">
    <source>
        <dbReference type="Proteomes" id="UP001176961"/>
    </source>
</evidence>
<dbReference type="InterPro" id="IPR036875">
    <property type="entry name" value="Znf_CCHC_sf"/>
</dbReference>
<keyword evidence="6" id="KW-1185">Reference proteome</keyword>
<proteinExistence type="predicted"/>
<dbReference type="GO" id="GO:0008270">
    <property type="term" value="F:zinc ion binding"/>
    <property type="evidence" value="ECO:0007669"/>
    <property type="project" value="UniProtKB-KW"/>
</dbReference>
<name>A0AA36DM94_CYLNA</name>
<feature type="region of interest" description="Disordered" evidence="3">
    <location>
        <begin position="1"/>
        <end position="28"/>
    </location>
</feature>
<keyword evidence="1" id="KW-0862">Zinc</keyword>
<feature type="region of interest" description="Disordered" evidence="3">
    <location>
        <begin position="530"/>
        <end position="549"/>
    </location>
</feature>
<accession>A0AA36DM94</accession>
<evidence type="ECO:0000256" key="1">
    <source>
        <dbReference type="PROSITE-ProRule" id="PRU00047"/>
    </source>
</evidence>
<dbReference type="GO" id="GO:0005737">
    <property type="term" value="C:cytoplasm"/>
    <property type="evidence" value="ECO:0007669"/>
    <property type="project" value="UniProtKB-ARBA"/>
</dbReference>
<evidence type="ECO:0000256" key="2">
    <source>
        <dbReference type="SAM" id="Coils"/>
    </source>
</evidence>
<keyword evidence="2" id="KW-0175">Coiled coil</keyword>
<dbReference type="SUPFAM" id="SSF57756">
    <property type="entry name" value="Retrovirus zinc finger-like domains"/>
    <property type="match status" value="1"/>
</dbReference>
<feature type="region of interest" description="Disordered" evidence="3">
    <location>
        <begin position="250"/>
        <end position="281"/>
    </location>
</feature>
<feature type="compositionally biased region" description="Low complexity" evidence="3">
    <location>
        <begin position="253"/>
        <end position="267"/>
    </location>
</feature>
<evidence type="ECO:0000256" key="3">
    <source>
        <dbReference type="SAM" id="MobiDB-lite"/>
    </source>
</evidence>
<dbReference type="EMBL" id="CATQJL010000001">
    <property type="protein sequence ID" value="CAJ0588587.1"/>
    <property type="molecule type" value="Genomic_DNA"/>
</dbReference>
<dbReference type="GO" id="GO:0019899">
    <property type="term" value="F:enzyme binding"/>
    <property type="evidence" value="ECO:0007669"/>
    <property type="project" value="UniProtKB-ARBA"/>
</dbReference>
<evidence type="ECO:0000313" key="5">
    <source>
        <dbReference type="EMBL" id="CAJ0588587.1"/>
    </source>
</evidence>
<feature type="compositionally biased region" description="Polar residues" evidence="3">
    <location>
        <begin position="1"/>
        <end position="13"/>
    </location>
</feature>
<dbReference type="Proteomes" id="UP001176961">
    <property type="component" value="Unassembled WGS sequence"/>
</dbReference>
<keyword evidence="1" id="KW-0479">Metal-binding</keyword>
<protein>
    <recommendedName>
        <fullName evidence="4">CCHC-type domain-containing protein</fullName>
    </recommendedName>
</protein>
<feature type="coiled-coil region" evidence="2">
    <location>
        <begin position="136"/>
        <end position="163"/>
    </location>
</feature>
<reference evidence="5" key="1">
    <citation type="submission" date="2023-07" db="EMBL/GenBank/DDBJ databases">
        <authorList>
            <consortium name="CYATHOMIX"/>
        </authorList>
    </citation>
    <scope>NUCLEOTIDE SEQUENCE</scope>
    <source>
        <strain evidence="5">N/A</strain>
    </source>
</reference>
<keyword evidence="1" id="KW-0863">Zinc-finger</keyword>